<dbReference type="EC" id="2.7.1.2" evidence="7"/>
<keyword evidence="10" id="KW-1185">Reference proteome</keyword>
<dbReference type="NCBIfam" id="TIGR00749">
    <property type="entry name" value="glk"/>
    <property type="match status" value="1"/>
</dbReference>
<name>A0A7T3BPJ6_NEICI</name>
<dbReference type="GeneID" id="84021193"/>
<comment type="catalytic activity">
    <reaction evidence="7">
        <text>D-glucose + ATP = D-glucose 6-phosphate + ADP + H(+)</text>
        <dbReference type="Rhea" id="RHEA:17825"/>
        <dbReference type="ChEBI" id="CHEBI:4167"/>
        <dbReference type="ChEBI" id="CHEBI:15378"/>
        <dbReference type="ChEBI" id="CHEBI:30616"/>
        <dbReference type="ChEBI" id="CHEBI:61548"/>
        <dbReference type="ChEBI" id="CHEBI:456216"/>
        <dbReference type="EC" id="2.7.1.2"/>
    </reaction>
</comment>
<organism evidence="9 10">
    <name type="scientific">Neisseria cinerea</name>
    <dbReference type="NCBI Taxonomy" id="483"/>
    <lineage>
        <taxon>Bacteria</taxon>
        <taxon>Pseudomonadati</taxon>
        <taxon>Pseudomonadota</taxon>
        <taxon>Betaproteobacteria</taxon>
        <taxon>Neisseriales</taxon>
        <taxon>Neisseriaceae</taxon>
        <taxon>Neisseria</taxon>
    </lineage>
</organism>
<dbReference type="CDD" id="cd24008">
    <property type="entry name" value="ASKHA_NBD_GLK"/>
    <property type="match status" value="1"/>
</dbReference>
<dbReference type="EMBL" id="CP065726">
    <property type="protein sequence ID" value="QPT38765.1"/>
    <property type="molecule type" value="Genomic_DNA"/>
</dbReference>
<dbReference type="RefSeq" id="WP_107960380.1">
    <property type="nucleotide sequence ID" value="NZ_CAUJPD010000002.1"/>
</dbReference>
<dbReference type="GO" id="GO:0005829">
    <property type="term" value="C:cytosol"/>
    <property type="evidence" value="ECO:0007669"/>
    <property type="project" value="TreeGrafter"/>
</dbReference>
<dbReference type="GO" id="GO:0004340">
    <property type="term" value="F:glucokinase activity"/>
    <property type="evidence" value="ECO:0007669"/>
    <property type="project" value="UniProtKB-UniRule"/>
</dbReference>
<feature type="binding site" evidence="7">
    <location>
        <begin position="14"/>
        <end position="19"/>
    </location>
    <ligand>
        <name>ATP</name>
        <dbReference type="ChEBI" id="CHEBI:30616"/>
    </ligand>
</feature>
<dbReference type="PANTHER" id="PTHR47690:SF1">
    <property type="entry name" value="GLUCOKINASE"/>
    <property type="match status" value="1"/>
</dbReference>
<dbReference type="GO" id="GO:0005536">
    <property type="term" value="F:D-glucose binding"/>
    <property type="evidence" value="ECO:0007669"/>
    <property type="project" value="InterPro"/>
</dbReference>
<keyword evidence="4 7" id="KW-0418">Kinase</keyword>
<evidence type="ECO:0000256" key="8">
    <source>
        <dbReference type="RuleBase" id="RU004046"/>
    </source>
</evidence>
<keyword evidence="3 7" id="KW-0547">Nucleotide-binding</keyword>
<dbReference type="GO" id="GO:0006096">
    <property type="term" value="P:glycolytic process"/>
    <property type="evidence" value="ECO:0007669"/>
    <property type="project" value="UniProtKB-UniRule"/>
</dbReference>
<evidence type="ECO:0000256" key="6">
    <source>
        <dbReference type="ARBA" id="ARBA00023152"/>
    </source>
</evidence>
<evidence type="ECO:0000313" key="9">
    <source>
        <dbReference type="EMBL" id="QPT38765.1"/>
    </source>
</evidence>
<dbReference type="Gene3D" id="3.30.420.40">
    <property type="match status" value="1"/>
</dbReference>
<comment type="subcellular location">
    <subcellularLocation>
        <location evidence="7">Cytoplasm</location>
    </subcellularLocation>
</comment>
<keyword evidence="1 7" id="KW-0963">Cytoplasm</keyword>
<dbReference type="InterPro" id="IPR003836">
    <property type="entry name" value="Glucokinase"/>
</dbReference>
<comment type="similarity">
    <text evidence="7 8">Belongs to the bacterial glucokinase family.</text>
</comment>
<evidence type="ECO:0000256" key="4">
    <source>
        <dbReference type="ARBA" id="ARBA00022777"/>
    </source>
</evidence>
<keyword evidence="6 7" id="KW-0324">Glycolysis</keyword>
<sequence length="326" mass="34912">MSTMHTEAYPRLVADIGGTNARFALETAPRVIEKAAVFPCSDYDTLTDAARAYLNQSSAENVKHAAFAIANPILGDWVQMTNHHWAFSIETTRQALGLETLILLNDFTAQALAVTLTDDCDLLQIGGQKPVEFAPKAVIGPGTGLGVSGLVHSAAGWVALAGEGGHGTFPPFDDMEVLIWQYAKNKYGHVSAERFLSGAGLSLIYEALAVKQKVKSVKLPPSEITEKALGGSSPLCRQTLDIFCAMLGTVASNHALMLGARGGVYLCGGIIPRVLEYFKTSPFRSRFENKGRFEAYLAAIPVYVVLSEFPGISGAAVALDNHLRNV</sequence>
<dbReference type="NCBIfam" id="NF001416">
    <property type="entry name" value="PRK00292.1-3"/>
    <property type="match status" value="1"/>
</dbReference>
<dbReference type="Gene3D" id="3.40.367.20">
    <property type="match status" value="1"/>
</dbReference>
<evidence type="ECO:0000256" key="3">
    <source>
        <dbReference type="ARBA" id="ARBA00022741"/>
    </source>
</evidence>
<evidence type="ECO:0000313" key="10">
    <source>
        <dbReference type="Proteomes" id="UP000594865"/>
    </source>
</evidence>
<proteinExistence type="inferred from homology"/>
<evidence type="ECO:0000256" key="5">
    <source>
        <dbReference type="ARBA" id="ARBA00022840"/>
    </source>
</evidence>
<evidence type="ECO:0000256" key="7">
    <source>
        <dbReference type="HAMAP-Rule" id="MF_00524"/>
    </source>
</evidence>
<protein>
    <recommendedName>
        <fullName evidence="7">Glucokinase</fullName>
        <ecNumber evidence="7">2.7.1.2</ecNumber>
    </recommendedName>
    <alternativeName>
        <fullName evidence="7">Glucose kinase</fullName>
    </alternativeName>
</protein>
<dbReference type="InterPro" id="IPR043129">
    <property type="entry name" value="ATPase_NBD"/>
</dbReference>
<evidence type="ECO:0000256" key="2">
    <source>
        <dbReference type="ARBA" id="ARBA00022679"/>
    </source>
</evidence>
<dbReference type="Pfam" id="PF02685">
    <property type="entry name" value="Glucokinase"/>
    <property type="match status" value="1"/>
</dbReference>
<reference evidence="9 10" key="1">
    <citation type="submission" date="2020-12" db="EMBL/GenBank/DDBJ databases">
        <title>FDA dAtabase for Regulatory Grade micrObial Sequences (FDA-ARGOS): Supporting development and validation of Infectious Disease Dx tests.</title>
        <authorList>
            <person name="Sproer C."/>
            <person name="Gronow S."/>
            <person name="Severitt S."/>
            <person name="Schroder I."/>
            <person name="Tallon L."/>
            <person name="Sadzewicz L."/>
            <person name="Zhao X."/>
            <person name="Boylan J."/>
            <person name="Ott S."/>
            <person name="Bowen H."/>
            <person name="Vavikolanu K."/>
            <person name="Mehta A."/>
            <person name="Aluvathingal J."/>
            <person name="Nadendla S."/>
            <person name="Lowell S."/>
            <person name="Myers T."/>
            <person name="Yan Y."/>
            <person name="Sichtig H."/>
        </authorList>
    </citation>
    <scope>NUCLEOTIDE SEQUENCE [LARGE SCALE GENOMIC DNA]</scope>
    <source>
        <strain evidence="9 10">FDAARGOS_871</strain>
    </source>
</reference>
<dbReference type="FunFam" id="3.40.367.20:FF:000002">
    <property type="entry name" value="Glucokinase"/>
    <property type="match status" value="1"/>
</dbReference>
<gene>
    <name evidence="7" type="primary">glk</name>
    <name evidence="9" type="ORF">I6G28_04355</name>
</gene>
<keyword evidence="2 7" id="KW-0808">Transferase</keyword>
<dbReference type="AlphaFoldDB" id="A0A7T3BPJ6"/>
<evidence type="ECO:0000256" key="1">
    <source>
        <dbReference type="ARBA" id="ARBA00022490"/>
    </source>
</evidence>
<keyword evidence="5 7" id="KW-0067">ATP-binding</keyword>
<dbReference type="PANTHER" id="PTHR47690">
    <property type="entry name" value="GLUCOKINASE"/>
    <property type="match status" value="1"/>
</dbReference>
<dbReference type="SUPFAM" id="SSF53067">
    <property type="entry name" value="Actin-like ATPase domain"/>
    <property type="match status" value="1"/>
</dbReference>
<dbReference type="Proteomes" id="UP000594865">
    <property type="component" value="Chromosome"/>
</dbReference>
<dbReference type="GO" id="GO:0005524">
    <property type="term" value="F:ATP binding"/>
    <property type="evidence" value="ECO:0007669"/>
    <property type="project" value="UniProtKB-UniRule"/>
</dbReference>
<dbReference type="InterPro" id="IPR050201">
    <property type="entry name" value="Bacterial_glucokinase"/>
</dbReference>
<dbReference type="HAMAP" id="MF_00524">
    <property type="entry name" value="Glucokinase"/>
    <property type="match status" value="1"/>
</dbReference>
<accession>A0A7T3BPJ6</accession>